<dbReference type="InterPro" id="IPR037053">
    <property type="entry name" value="Phage_tail_collar_dom_sf"/>
</dbReference>
<dbReference type="AlphaFoldDB" id="A0A7X0VXG3"/>
<evidence type="ECO:0000259" key="1">
    <source>
        <dbReference type="Pfam" id="PF07484"/>
    </source>
</evidence>
<accession>A0A7X0VXG3</accession>
<name>A0A7X0VXG3_9BACL</name>
<dbReference type="InterPro" id="IPR011083">
    <property type="entry name" value="Phage_tail_collar_dom"/>
</dbReference>
<evidence type="ECO:0000313" key="3">
    <source>
        <dbReference type="Proteomes" id="UP000564644"/>
    </source>
</evidence>
<proteinExistence type="predicted"/>
<dbReference type="EMBL" id="JACJVO010000032">
    <property type="protein sequence ID" value="MBB6734244.1"/>
    <property type="molecule type" value="Genomic_DNA"/>
</dbReference>
<organism evidence="2 3">
    <name type="scientific">Cohnella zeiphila</name>
    <dbReference type="NCBI Taxonomy" id="2761120"/>
    <lineage>
        <taxon>Bacteria</taxon>
        <taxon>Bacillati</taxon>
        <taxon>Bacillota</taxon>
        <taxon>Bacilli</taxon>
        <taxon>Bacillales</taxon>
        <taxon>Paenibacillaceae</taxon>
        <taxon>Cohnella</taxon>
    </lineage>
</organism>
<dbReference type="Pfam" id="PF07484">
    <property type="entry name" value="Collar"/>
    <property type="match status" value="1"/>
</dbReference>
<comment type="caution">
    <text evidence="2">The sequence shown here is derived from an EMBL/GenBank/DDBJ whole genome shotgun (WGS) entry which is preliminary data.</text>
</comment>
<dbReference type="RefSeq" id="WP_185131885.1">
    <property type="nucleotide sequence ID" value="NZ_JACJVO010000032.1"/>
</dbReference>
<feature type="domain" description="Phage tail collar" evidence="1">
    <location>
        <begin position="7"/>
        <end position="63"/>
    </location>
</feature>
<evidence type="ECO:0000313" key="2">
    <source>
        <dbReference type="EMBL" id="MBB6734244.1"/>
    </source>
</evidence>
<protein>
    <submittedName>
        <fullName evidence="2">Phage tail protein</fullName>
    </submittedName>
</protein>
<gene>
    <name evidence="2" type="ORF">H7C18_25305</name>
</gene>
<sequence>MSDQYLGEIRMFSGNYAPQGWAFCNGQILSVNENQALFSILGGTYGGDGKTTFALPDLRGRVPIHNGTSPQSGTKFAIGQKGGTETVTLTEAQLPAHTHTVNAQSAPGTNTNPTNSFWATSTVKEYSTAAPNLTMSAAAVSYEGANQEHDNMMPFFPVTFIIATQGLYPSQG</sequence>
<dbReference type="Proteomes" id="UP000564644">
    <property type="component" value="Unassembled WGS sequence"/>
</dbReference>
<reference evidence="2 3" key="1">
    <citation type="submission" date="2020-08" db="EMBL/GenBank/DDBJ databases">
        <title>Cohnella phylogeny.</title>
        <authorList>
            <person name="Dunlap C."/>
        </authorList>
    </citation>
    <scope>NUCLEOTIDE SEQUENCE [LARGE SCALE GENOMIC DNA]</scope>
    <source>
        <strain evidence="2 3">CBP 2801</strain>
    </source>
</reference>
<dbReference type="Gene3D" id="3.90.1340.10">
    <property type="entry name" value="Phage tail collar domain"/>
    <property type="match status" value="1"/>
</dbReference>
<keyword evidence="3" id="KW-1185">Reference proteome</keyword>
<dbReference type="SUPFAM" id="SSF88874">
    <property type="entry name" value="Receptor-binding domain of short tail fibre protein gp12"/>
    <property type="match status" value="1"/>
</dbReference>